<sequence length="263" mass="28411">MAHQGHVHPEQIDPASVPVTDAATILLLRDSEHGVEVFSIRRAASMVFAGGVIAFPGGGVDPSDYDRLPTAGPDGSEWSSKLGIEPARAQAIVSAAVRECFEETGMLLTSPAHSISYDGGPERSPWAPWRSRVDSHEISMGEMLRANALLADTGRLVELSRWITPVGPPRRYDTFFFGIELSAGDPHEPDGHCGEFDDSGWSRPKDMLDAFARSEVHLLPPTLAHFEELAAAKSVRGYLSRVATMALVNNDLPGQIPRTPGHS</sequence>
<evidence type="ECO:0000256" key="6">
    <source>
        <dbReference type="ARBA" id="ARBA00023211"/>
    </source>
</evidence>
<dbReference type="InterPro" id="IPR000086">
    <property type="entry name" value="NUDIX_hydrolase_dom"/>
</dbReference>
<evidence type="ECO:0000256" key="3">
    <source>
        <dbReference type="ARBA" id="ARBA00022723"/>
    </source>
</evidence>
<dbReference type="RefSeq" id="WP_067471635.1">
    <property type="nucleotide sequence ID" value="NZ_CP015961.1"/>
</dbReference>
<evidence type="ECO:0000256" key="2">
    <source>
        <dbReference type="ARBA" id="ARBA00001946"/>
    </source>
</evidence>
<dbReference type="Gene3D" id="3.90.79.10">
    <property type="entry name" value="Nucleoside Triphosphate Pyrophosphohydrolase"/>
    <property type="match status" value="1"/>
</dbReference>
<dbReference type="OrthoDB" id="7183442at2"/>
<evidence type="ECO:0000256" key="4">
    <source>
        <dbReference type="ARBA" id="ARBA00022801"/>
    </source>
</evidence>
<gene>
    <name evidence="8" type="ORF">BJL86_1534</name>
</gene>
<dbReference type="CDD" id="cd18870">
    <property type="entry name" value="NUDIX_AcylCoAdiphos_Nudt19"/>
    <property type="match status" value="1"/>
</dbReference>
<keyword evidence="4" id="KW-0378">Hydrolase</keyword>
<name>A0A173LLF9_9ACTN</name>
<accession>A0A173LLF9</accession>
<dbReference type="AlphaFoldDB" id="A0A173LLF9"/>
<dbReference type="STRING" id="499555.BJL86_1534"/>
<organism evidence="8 9">
    <name type="scientific">Dietzia timorensis</name>
    <dbReference type="NCBI Taxonomy" id="499555"/>
    <lineage>
        <taxon>Bacteria</taxon>
        <taxon>Bacillati</taxon>
        <taxon>Actinomycetota</taxon>
        <taxon>Actinomycetes</taxon>
        <taxon>Mycobacteriales</taxon>
        <taxon>Dietziaceae</taxon>
        <taxon>Dietzia</taxon>
    </lineage>
</organism>
<feature type="domain" description="Nudix hydrolase" evidence="7">
    <location>
        <begin position="18"/>
        <end position="224"/>
    </location>
</feature>
<dbReference type="GO" id="GO:0046872">
    <property type="term" value="F:metal ion binding"/>
    <property type="evidence" value="ECO:0007669"/>
    <property type="project" value="UniProtKB-KW"/>
</dbReference>
<keyword evidence="6" id="KW-0464">Manganese</keyword>
<evidence type="ECO:0000256" key="1">
    <source>
        <dbReference type="ARBA" id="ARBA00001936"/>
    </source>
</evidence>
<dbReference type="Proteomes" id="UP000186104">
    <property type="component" value="Chromosome"/>
</dbReference>
<dbReference type="InterPro" id="IPR015797">
    <property type="entry name" value="NUDIX_hydrolase-like_dom_sf"/>
</dbReference>
<dbReference type="GO" id="GO:0016818">
    <property type="term" value="F:hydrolase activity, acting on acid anhydrides, in phosphorus-containing anhydrides"/>
    <property type="evidence" value="ECO:0007669"/>
    <property type="project" value="InterPro"/>
</dbReference>
<evidence type="ECO:0000313" key="9">
    <source>
        <dbReference type="Proteomes" id="UP000186104"/>
    </source>
</evidence>
<comment type="cofactor">
    <cofactor evidence="1">
        <name>Mn(2+)</name>
        <dbReference type="ChEBI" id="CHEBI:29035"/>
    </cofactor>
</comment>
<evidence type="ECO:0000313" key="8">
    <source>
        <dbReference type="EMBL" id="ANI92311.1"/>
    </source>
</evidence>
<evidence type="ECO:0000256" key="5">
    <source>
        <dbReference type="ARBA" id="ARBA00022842"/>
    </source>
</evidence>
<protein>
    <submittedName>
        <fullName evidence="8">Nucleoside diphosphate-linked moiety X motif 19, mitochondrial</fullName>
    </submittedName>
</protein>
<dbReference type="PANTHER" id="PTHR12318:SF0">
    <property type="entry name" value="ACYL-COENZYME A DIPHOSPHATASE NUDT19"/>
    <property type="match status" value="1"/>
</dbReference>
<comment type="cofactor">
    <cofactor evidence="2">
        <name>Mg(2+)</name>
        <dbReference type="ChEBI" id="CHEBI:18420"/>
    </cofactor>
</comment>
<dbReference type="KEGG" id="dtm:BJL86_1534"/>
<dbReference type="PANTHER" id="PTHR12318">
    <property type="entry name" value="TESTOSTERONE-REGULATED PROTEIN RP2"/>
    <property type="match status" value="1"/>
</dbReference>
<evidence type="ECO:0000259" key="7">
    <source>
        <dbReference type="PROSITE" id="PS51462"/>
    </source>
</evidence>
<dbReference type="PROSITE" id="PS51462">
    <property type="entry name" value="NUDIX"/>
    <property type="match status" value="1"/>
</dbReference>
<dbReference type="SUPFAM" id="SSF55811">
    <property type="entry name" value="Nudix"/>
    <property type="match status" value="1"/>
</dbReference>
<dbReference type="InterPro" id="IPR039121">
    <property type="entry name" value="NUDT19"/>
</dbReference>
<keyword evidence="3" id="KW-0479">Metal-binding</keyword>
<dbReference type="EMBL" id="CP015961">
    <property type="protein sequence ID" value="ANI92311.1"/>
    <property type="molecule type" value="Genomic_DNA"/>
</dbReference>
<keyword evidence="9" id="KW-1185">Reference proteome</keyword>
<reference evidence="8 9" key="1">
    <citation type="submission" date="2016-06" db="EMBL/GenBank/DDBJ databases">
        <title>Complete genome sequence of a saline-alkali tolerant type strain Dietzia timorensis ID05-A0528T.</title>
        <authorList>
            <person name="Wu X."/>
        </authorList>
    </citation>
    <scope>NUCLEOTIDE SEQUENCE [LARGE SCALE GENOMIC DNA]</scope>
    <source>
        <strain evidence="8 9">ID05-A0528</strain>
    </source>
</reference>
<keyword evidence="5" id="KW-0460">Magnesium</keyword>
<dbReference type="Pfam" id="PF00293">
    <property type="entry name" value="NUDIX"/>
    <property type="match status" value="1"/>
</dbReference>
<proteinExistence type="predicted"/>